<evidence type="ECO:0000256" key="1">
    <source>
        <dbReference type="SAM" id="MobiDB-lite"/>
    </source>
</evidence>
<dbReference type="Gene3D" id="3.40.50.2000">
    <property type="entry name" value="Glycogen Phosphorylase B"/>
    <property type="match status" value="2"/>
</dbReference>
<gene>
    <name evidence="2" type="ORF">SLEP1_g37650</name>
</gene>
<dbReference type="Proteomes" id="UP001054252">
    <property type="component" value="Unassembled WGS sequence"/>
</dbReference>
<keyword evidence="3" id="KW-1185">Reference proteome</keyword>
<evidence type="ECO:0000313" key="3">
    <source>
        <dbReference type="Proteomes" id="UP001054252"/>
    </source>
</evidence>
<feature type="compositionally biased region" description="Basic and acidic residues" evidence="1">
    <location>
        <begin position="1"/>
        <end position="26"/>
    </location>
</feature>
<sequence>MGGGERGEEMRRNAKKWKELGREAAKEGGSSDNKLKTFVKEIGKKILT</sequence>
<feature type="region of interest" description="Disordered" evidence="1">
    <location>
        <begin position="1"/>
        <end position="33"/>
    </location>
</feature>
<comment type="caution">
    <text evidence="2">The sequence shown here is derived from an EMBL/GenBank/DDBJ whole genome shotgun (WGS) entry which is preliminary data.</text>
</comment>
<reference evidence="2 3" key="1">
    <citation type="journal article" date="2021" name="Commun. Biol.">
        <title>The genome of Shorea leprosula (Dipterocarpaceae) highlights the ecological relevance of drought in aseasonal tropical rainforests.</title>
        <authorList>
            <person name="Ng K.K.S."/>
            <person name="Kobayashi M.J."/>
            <person name="Fawcett J.A."/>
            <person name="Hatakeyama M."/>
            <person name="Paape T."/>
            <person name="Ng C.H."/>
            <person name="Ang C.C."/>
            <person name="Tnah L.H."/>
            <person name="Lee C.T."/>
            <person name="Nishiyama T."/>
            <person name="Sese J."/>
            <person name="O'Brien M.J."/>
            <person name="Copetti D."/>
            <person name="Mohd Noor M.I."/>
            <person name="Ong R.C."/>
            <person name="Putra M."/>
            <person name="Sireger I.Z."/>
            <person name="Indrioko S."/>
            <person name="Kosugi Y."/>
            <person name="Izuno A."/>
            <person name="Isagi Y."/>
            <person name="Lee S.L."/>
            <person name="Shimizu K.K."/>
        </authorList>
    </citation>
    <scope>NUCLEOTIDE SEQUENCE [LARGE SCALE GENOMIC DNA]</scope>
    <source>
        <strain evidence="2">214</strain>
    </source>
</reference>
<dbReference type="EMBL" id="BPVZ01000080">
    <property type="protein sequence ID" value="GKV28627.1"/>
    <property type="molecule type" value="Genomic_DNA"/>
</dbReference>
<protein>
    <submittedName>
        <fullName evidence="2">Uncharacterized protein</fullName>
    </submittedName>
</protein>
<evidence type="ECO:0000313" key="2">
    <source>
        <dbReference type="EMBL" id="GKV28627.1"/>
    </source>
</evidence>
<organism evidence="2 3">
    <name type="scientific">Rubroshorea leprosula</name>
    <dbReference type="NCBI Taxonomy" id="152421"/>
    <lineage>
        <taxon>Eukaryota</taxon>
        <taxon>Viridiplantae</taxon>
        <taxon>Streptophyta</taxon>
        <taxon>Embryophyta</taxon>
        <taxon>Tracheophyta</taxon>
        <taxon>Spermatophyta</taxon>
        <taxon>Magnoliopsida</taxon>
        <taxon>eudicotyledons</taxon>
        <taxon>Gunneridae</taxon>
        <taxon>Pentapetalae</taxon>
        <taxon>rosids</taxon>
        <taxon>malvids</taxon>
        <taxon>Malvales</taxon>
        <taxon>Dipterocarpaceae</taxon>
        <taxon>Rubroshorea</taxon>
    </lineage>
</organism>
<accession>A0AAV5KW04</accession>
<dbReference type="AlphaFoldDB" id="A0AAV5KW04"/>
<dbReference type="SUPFAM" id="SSF53756">
    <property type="entry name" value="UDP-Glycosyltransferase/glycogen phosphorylase"/>
    <property type="match status" value="1"/>
</dbReference>
<name>A0AAV5KW04_9ROSI</name>
<proteinExistence type="predicted"/>